<evidence type="ECO:0000256" key="1">
    <source>
        <dbReference type="SAM" id="Coils"/>
    </source>
</evidence>
<dbReference type="Proteomes" id="UP000501205">
    <property type="component" value="Chromosome"/>
</dbReference>
<keyword evidence="3" id="KW-0812">Transmembrane</keyword>
<protein>
    <submittedName>
        <fullName evidence="4">Isopeptide-forming domain-containing fimbrial protein</fullName>
    </submittedName>
</protein>
<feature type="region of interest" description="Disordered" evidence="2">
    <location>
        <begin position="3795"/>
        <end position="3859"/>
    </location>
</feature>
<dbReference type="Gene3D" id="2.60.40.740">
    <property type="match status" value="19"/>
</dbReference>
<keyword evidence="1" id="KW-0175">Coiled coil</keyword>
<feature type="region of interest" description="Disordered" evidence="2">
    <location>
        <begin position="3333"/>
        <end position="3356"/>
    </location>
</feature>
<feature type="compositionally biased region" description="Pro residues" evidence="2">
    <location>
        <begin position="3825"/>
        <end position="3844"/>
    </location>
</feature>
<feature type="transmembrane region" description="Helical" evidence="3">
    <location>
        <begin position="3859"/>
        <end position="3879"/>
    </location>
</feature>
<sequence length="3889" mass="428125">MSKERYIFKRKDLRKLFKVFLALSVIFTLFSPWLKTTQHIARAVNDDLIHNIQSLGDNITVAQKGCDIVVKKKDKTHWAVPRKPIDLVILQDASGSFENTIGNVKAALSQLTTPVDAINYDPDNPRLVFTGDPDTTDRVMVASFKDLDGYRLYDKQQQPSASSYVDASGRNYDPEKRTWYSYSGNDIYWWNSSINNWVTKYEADTNFTGDYQEGTWDGSKYTLESSNLTNDKTAIHNFINSITTRGGTPTVPAIEDIINKYNSVKGNMNNDRKTVFLLITDGVANGVRKDGKVVIEYSGKRNDKLLEKYGIDPLSYQQMEGSSNILARADELTKVGAKLKQAVGEKGSVVVGFWEDLNKLTTYGQYYNIYDNGFRDTGINFGDNRSVREIFSTALRSLASPDKVINGKNATFYVNEQNDIQAFSNKVLASVGNALIKENVQGDFTVTEGYRVKSVSINHKKVVDKETIDKEHEIRGTIKQDGNNVTISVPDAAFNPGENKFDYELVNTVEQPNLSEDEEVPPADDYTPTTEDKKVGELVGRFHVGKYQTDLIGSKEERTVKVNSLKYCYPNVKKAIKDKNTTNDKADIDDPVLEGKKSYGAVLDDVREEFDYTVDYRMNHIPLNFEKNAMLIDPIDYRLDVIDAYVTETGSTQRLTDFTIRKVNETDSVTKKERTVVVADIPQKPGTKTDSVDEGNYGGHKFKKYTLHVKVKIKDEYPYEKSQKDYIKILQENDGHGLRNQASIKWNGETNNPSDDTAQVRRSNNVFVVPPVKTDIDKKVRGESETVDQGREHYYLPQRYDKFIYDIKSSWPGLMDSYSIEDQLEPELEVNKADIKVMVNNKEITDLKDHITVENNLVKLSLVKNDITPKLNRAIQNANKGNNGPAQIHIEIKAKIKDGANIDRFKDDNGVINVPNKATVKLNNQPTESKTVYVTPNEPTVTKKINNTLDHLNIPSWDKKDNAYNYNIKTTLPGNIDAYNIYKIEDVLDQDLELQEGKNPTIKGEVAEHFDVSYDSTTRTVTAKVKDGHFNQLTGKSIIELEIPAKIKDGVSREKIPNIAKVFYNTTNATGEPKKLETPPVTVTPPPSAPTKKINETLDDLVINSASENAYNYNIKSKLPGNIAEYKQYGIKDKLDDRLELQEGKQASIKGENAEHFDVTYDKATNTVVAKVKEGHFENLKGVAEVELVIPAKIKDGVTEKKIPNEATVIFNQTDANGEPKETPKTPPVTVTPPPPSEPPITKTVNDKTHEDLTSLTQEFVYKIETQVPKHATAFEVTDTIKDVLEFKGAADIEATVDGETITDVKTEGKTLTVKLSDDQVKNKAGKNVVVKFKARLKDNLKAEELTEFTTEDVVRVPNTAKYKINLSDEPKFNKESQPVTVTPPKPNEPGITKKVNNQGHVNLTEPEEVFTYKIETTVPMNATEFSITDTLVDELEFGNNGTPVSAKVENDFIDNSNITIKGQTLTVKLSDEQVRTKGGKAVVVEFVAKVKQGANISKYTEKKVPNKATYHIDNKFNKDSNTVTVTPPPSKPEISKKVNEANHYDLPNRNDEFTYTITTQMPNNANIFEITDELKEVLQFVGEKGNTVVKIDGKDAGNKATINIKGQKLQVSFTEESVKGDAGKVIEVTFKAKIREGANLSNYITSDKIQVPNKASYDINNDPKYHKDSNVVPVTPPTPSEPEIKKDVNGKASETLQNRDEEFTYNITTKVPEDATAFEVHDTIEGVLEFSGDKGGAKATLNGKDLAAERITTDGQTIKVTLTEDEVKANGGKEVKLSFKAKIKAGANLSGYVTKEGQTQVPNKAQYRVDLPNKPGVTKDSNVVPVTPPTPSEPEIKKDVNGKASETLQNRDEEFTYNITTKVPEDATAFEVHDTIEGVLEFSGDKGGAKATLDGKDLVAERITTDGQTIKVTLTEDEVKANGGKEVKLSFKAKIKAGANLSGYVTKEGQTQVPNKAQYRVDLPNKPGVTKDSNVVPVTPPTPSEPEIKKDVNGKASETLQNRDEEFTYNITTKVPEDATAFEVHDTIEGVLEFSGDKGGAKATLNGKDLAAERITTDGQTIKVTLTEDEVKANGGKEVKLSFKAKIKAGANLSGYVTKEGQTQVPNKAQYRVDLPNKPGVTKDSNVVPVTPPTPSEPEIKKDVNGKASETLQNRDEEFTYNITTKVPEDATAFEVHDTIEGVLEFSGDKGGAKATLNGKDLAAERITTDGQTIKVTLTEDEVKANGGKEVKLSFKAKIKAGANLSGYVTKEGQTQVPNKAQYRVDLPNKPGVTKDSNVVPVTPPTPSEPEIKKDVNGKASETLQNRDEEFTYNITTKVPEDATAFEVHDTIEGVLEFSGDKGGAKATLDGKDLAAERITTDGQTIKVTLTEDEVKANGGKEVKLSFKAKIKAGANLSGYVTKEGQTQVPNKAQYRVDLPNKPGVTKDSNVVPVTPPTPSEPEIKKDVNGKASETLQNRDEEFTYNITTKVPEDATAFEVHDTIEGVLEFSGDKGGAKATLDGKDLVAERITTDGQTIKVTLTEDEVKANGGKEVKLSFKAKIKAGANLSGYVTKEGQTQVPNKAQYRVDLPNKPGVTKDSNVVPVTPPTPSEPEIKKDVNGKASETLQNRDEEFTYNITTKVPEDATAFEVHDTIEGVLEFSGDKGGAKATLNGKDLAAERITTDGQTIKVTLTEDEVKANGGKEVKLSFKAKIKAGANLSGYVTKEGQTQVPNKAQYRVDLPNKPGVTKDSNVVPVTPPTPSEPEIKKDVNGKASETLQNRDEEFTYNITTKVPEDATAFEVHDTIEGVLEFSGDKGGAKATLDGKDLAAERITTDGQTIKVTLTEDEVKANGGKEVKLSFKAKIKAGANLSGYVTKEGQTQVPNKAQYRVDLPNKPGVTKDSNVVPVTPPTPSEPEIKKDVNGKASETLQNRDEEFTYNITTKVPEDATAFEVHDTIEGVLEFSGDKGGAKATLDGKDLAAERITTDGQTIKVTLTEDEVKANGGKEVKLSFKAKIKAGANLSGYVTKEGQTQVPNKAQYRVDLPNKPGVTKDSNVVPVTPPTPSEPEIKKDVNGKASETLQNRDEEFTYNITTKVPEDATAFEVHDTIEGVLEFSGDKGGAKATLNGKDLAAERITVDGQTIKVTLTEDEVKANGGKEVKLSFKAKIKAGANLSGYVTKEGQTQVPNKAQYRVDLPNKPGVTKDSNVVPVTPPTPSEPEIKKDVNGKASETLQNRDEEFTYNITTKVPEDATAFEVHDTIEGVLEFSGDKGGAKATLDGKDLVAERITTDGQTIKVTLTEDEVKANGGKEVKLSFKAKIKAGANLSGYVTKEGQTQVPNKAQYRVDLPNKPGVTKDSNVVPVTPPPSDPTKPNIVKTVNNKQQQVLSKIDEEFVYRISTTMPENAEQFNVLDKLESVLEFSGKPEVSVNGKKVNTKITQNDGELNVEFKGDFVKQNAGKSIEIEFKAKITKDADLSKYRDSGYAVPNEARYIVNNDPKITGKTPPVFVTPPPIKIVPPKLGEKSINSENGEENETLRELKVNNEVFRYDIKERLGINQDYKQFAISDDLEKVLDILKAEVRIDGEKVDTIAVNKELAKLNDELTKVQNKLQQAKGESTARKDARDSEIKLTDKKQQLEVVNSKIKSEKIREKVVELNKEKVLLEKDIETLTSELAEKQKTIGNNSINKEELEKVVHDLNKQIKDYKESDKFKAIELLNNALSTRNDKNTIDKEALKKIGDLVVKDNTVVFEVTNKDILKLLEGREVTLSIYAKIKDNVDLSKYKDENVIKVPNEAKIIFDHKPKVTNKVYVLPKPKDPTPPPGEVPPIPEIPKEPKPKKPTPPTPEIPTQPKPKKPTPQVPTTKVEKALAKTGVTTSTSTGWLGVIGLIALLFVRKYSNNRKDK</sequence>
<feature type="coiled-coil region" evidence="1">
    <location>
        <begin position="3631"/>
        <end position="3693"/>
    </location>
</feature>
<dbReference type="RefSeq" id="WP_172497944.1">
    <property type="nucleotide sequence ID" value="NZ_CP050965.1"/>
</dbReference>
<accession>A0ABX6KK11</accession>
<organism evidence="4 5">
    <name type="scientific">Gemella haemolysans</name>
    <dbReference type="NCBI Taxonomy" id="1379"/>
    <lineage>
        <taxon>Bacteria</taxon>
        <taxon>Bacillati</taxon>
        <taxon>Bacillota</taxon>
        <taxon>Bacilli</taxon>
        <taxon>Bacillales</taxon>
        <taxon>Gemellaceae</taxon>
        <taxon>Gemella</taxon>
    </lineage>
</organism>
<keyword evidence="5" id="KW-1185">Reference proteome</keyword>
<keyword evidence="3" id="KW-0472">Membrane</keyword>
<dbReference type="EMBL" id="CP050965">
    <property type="protein sequence ID" value="QIX88957.1"/>
    <property type="molecule type" value="Genomic_DNA"/>
</dbReference>
<feature type="transmembrane region" description="Helical" evidence="3">
    <location>
        <begin position="16"/>
        <end position="34"/>
    </location>
</feature>
<feature type="region of interest" description="Disordered" evidence="2">
    <location>
        <begin position="1374"/>
        <end position="1393"/>
    </location>
</feature>
<dbReference type="Gene3D" id="3.40.50.410">
    <property type="entry name" value="von Willebrand factor, type A domain"/>
    <property type="match status" value="1"/>
</dbReference>
<evidence type="ECO:0000256" key="2">
    <source>
        <dbReference type="SAM" id="MobiDB-lite"/>
    </source>
</evidence>
<evidence type="ECO:0000313" key="4">
    <source>
        <dbReference type="EMBL" id="QIX88957.1"/>
    </source>
</evidence>
<feature type="compositionally biased region" description="Pro residues" evidence="2">
    <location>
        <begin position="1225"/>
        <end position="1239"/>
    </location>
</feature>
<evidence type="ECO:0000256" key="3">
    <source>
        <dbReference type="SAM" id="Phobius"/>
    </source>
</evidence>
<name>A0ABX6KK11_9BACL</name>
<feature type="region of interest" description="Disordered" evidence="2">
    <location>
        <begin position="3029"/>
        <end position="3055"/>
    </location>
</feature>
<dbReference type="InterPro" id="IPR036465">
    <property type="entry name" value="vWFA_dom_sf"/>
</dbReference>
<gene>
    <name evidence="4" type="ORF">FOC48_09380</name>
</gene>
<dbReference type="PANTHER" id="PTHR24216">
    <property type="entry name" value="PAXILLIN-RELATED"/>
    <property type="match status" value="1"/>
</dbReference>
<dbReference type="InterPro" id="IPR026466">
    <property type="entry name" value="Fim_isopep_form_D2_dom"/>
</dbReference>
<feature type="region of interest" description="Disordered" evidence="2">
    <location>
        <begin position="2725"/>
        <end position="2751"/>
    </location>
</feature>
<keyword evidence="3" id="KW-1133">Transmembrane helix</keyword>
<dbReference type="NCBIfam" id="TIGR04226">
    <property type="entry name" value="RrgB_K2N_iso_D2"/>
    <property type="match status" value="18"/>
</dbReference>
<proteinExistence type="predicted"/>
<evidence type="ECO:0000313" key="5">
    <source>
        <dbReference type="Proteomes" id="UP000501205"/>
    </source>
</evidence>
<reference evidence="4 5" key="1">
    <citation type="submission" date="2019-11" db="EMBL/GenBank/DDBJ databases">
        <title>FDA dAtabase for Regulatory Grade micrObial Sequences (FDA-ARGOS): Supporting development and validation of Infectious Disease Dx tests.</title>
        <authorList>
            <person name="Damon A."/>
            <person name="Tallon L."/>
            <person name="Sadzewicz L."/>
            <person name="Vavikolanu K."/>
            <person name="Mehta A."/>
            <person name="Aluvathingal J."/>
            <person name="Nadendla S."/>
            <person name="Myers T."/>
            <person name="Yan Y."/>
            <person name="Sichtig H."/>
        </authorList>
    </citation>
    <scope>NUCLEOTIDE SEQUENCE [LARGE SCALE GENOMIC DNA]</scope>
    <source>
        <strain evidence="4 5">FDAARGOS_740</strain>
    </source>
</reference>
<feature type="region of interest" description="Disordered" evidence="2">
    <location>
        <begin position="1214"/>
        <end position="1241"/>
    </location>
</feature>
<feature type="region of interest" description="Disordered" evidence="2">
    <location>
        <begin position="1070"/>
        <end position="1092"/>
    </location>
</feature>
<feature type="region of interest" description="Disordered" evidence="2">
    <location>
        <begin position="2270"/>
        <end position="2295"/>
    </location>
</feature>
<feature type="coiled-coil region" evidence="1">
    <location>
        <begin position="3574"/>
        <end position="3601"/>
    </location>
</feature>
<feature type="compositionally biased region" description="Pro residues" evidence="2">
    <location>
        <begin position="3803"/>
        <end position="3815"/>
    </location>
</feature>
<dbReference type="SUPFAM" id="SSF53300">
    <property type="entry name" value="vWA-like"/>
    <property type="match status" value="1"/>
</dbReference>